<feature type="non-terminal residue" evidence="1">
    <location>
        <position position="235"/>
    </location>
</feature>
<comment type="caution">
    <text evidence="1">The sequence shown here is derived from an EMBL/GenBank/DDBJ whole genome shotgun (WGS) entry which is preliminary data.</text>
</comment>
<sequence>DDNIDLKSRHEAMKAECRYYIVKALIDTSSRVNSIRRSLIDKLKIEYTKYKEKTGKDRLVTTNGDDVFNDFELWFREAKIDMKKQGLTIYSNFVPFCEETDSFESKETNGSKYASLKQLQQFDLCFCKITNITIEEIASSCLNLKYLKLEGCDNVSKEAIDQLISLNPNIHVENFVCTITLASFDTYFGMYELSRRLGMSVDALRDIMFIHDYVNNELMRRIDIVRASIRVLQMI</sequence>
<dbReference type="InterPro" id="IPR006553">
    <property type="entry name" value="Leu-rich_rpt_Cys-con_subtyp"/>
</dbReference>
<protein>
    <submittedName>
        <fullName evidence="1">3196_t:CDS:1</fullName>
    </submittedName>
</protein>
<dbReference type="Proteomes" id="UP001153678">
    <property type="component" value="Unassembled WGS sequence"/>
</dbReference>
<dbReference type="SMART" id="SM00367">
    <property type="entry name" value="LRR_CC"/>
    <property type="match status" value="2"/>
</dbReference>
<evidence type="ECO:0000313" key="1">
    <source>
        <dbReference type="EMBL" id="CAI2189678.1"/>
    </source>
</evidence>
<dbReference type="InterPro" id="IPR032675">
    <property type="entry name" value="LRR_dom_sf"/>
</dbReference>
<dbReference type="Gene3D" id="3.80.10.10">
    <property type="entry name" value="Ribonuclease Inhibitor"/>
    <property type="match status" value="1"/>
</dbReference>
<name>A0A9W4T1U1_9GLOM</name>
<evidence type="ECO:0000313" key="2">
    <source>
        <dbReference type="Proteomes" id="UP001153678"/>
    </source>
</evidence>
<reference evidence="1" key="1">
    <citation type="submission" date="2022-08" db="EMBL/GenBank/DDBJ databases">
        <authorList>
            <person name="Kallberg Y."/>
            <person name="Tangrot J."/>
            <person name="Rosling A."/>
        </authorList>
    </citation>
    <scope>NUCLEOTIDE SEQUENCE</scope>
    <source>
        <strain evidence="1">Wild A</strain>
    </source>
</reference>
<accession>A0A9W4T1U1</accession>
<keyword evidence="2" id="KW-1185">Reference proteome</keyword>
<proteinExistence type="predicted"/>
<dbReference type="OrthoDB" id="2420721at2759"/>
<dbReference type="AlphaFoldDB" id="A0A9W4T1U1"/>
<organism evidence="1 2">
    <name type="scientific">Funneliformis geosporum</name>
    <dbReference type="NCBI Taxonomy" id="1117311"/>
    <lineage>
        <taxon>Eukaryota</taxon>
        <taxon>Fungi</taxon>
        <taxon>Fungi incertae sedis</taxon>
        <taxon>Mucoromycota</taxon>
        <taxon>Glomeromycotina</taxon>
        <taxon>Glomeromycetes</taxon>
        <taxon>Glomerales</taxon>
        <taxon>Glomeraceae</taxon>
        <taxon>Funneliformis</taxon>
    </lineage>
</organism>
<gene>
    <name evidence="1" type="ORF">FWILDA_LOCUS14199</name>
</gene>
<dbReference type="EMBL" id="CAMKVN010005977">
    <property type="protein sequence ID" value="CAI2189678.1"/>
    <property type="molecule type" value="Genomic_DNA"/>
</dbReference>
<dbReference type="SUPFAM" id="SSF52047">
    <property type="entry name" value="RNI-like"/>
    <property type="match status" value="1"/>
</dbReference>